<accession>A0A561TTS2</accession>
<dbReference type="EMBL" id="VIWT01000003">
    <property type="protein sequence ID" value="TWF90519.1"/>
    <property type="molecule type" value="Genomic_DNA"/>
</dbReference>
<sequence length="182" mass="20478">MPKTVQGTLYHTAVSAPRGEELLPLADLRSAWPDLHRRHLAKYRGREHRLRERVLPLDCTWSEVVFLSPLDSTVLFEALRESGRAVSPPPMWTLDAALLDPARCCVRLMRVTRGASTADPGTPDDYLPLSTATLRAVSQVTDRALARLRSLEPDEPALPWGDVPHVLHRGPIPLRFFRPARR</sequence>
<keyword evidence="2" id="KW-1185">Reference proteome</keyword>
<proteinExistence type="predicted"/>
<dbReference type="AlphaFoldDB" id="A0A561TTS2"/>
<comment type="caution">
    <text evidence="1">The sequence shown here is derived from an EMBL/GenBank/DDBJ whole genome shotgun (WGS) entry which is preliminary data.</text>
</comment>
<dbReference type="Proteomes" id="UP000317940">
    <property type="component" value="Unassembled WGS sequence"/>
</dbReference>
<protein>
    <submittedName>
        <fullName evidence="1">Uncharacterized protein</fullName>
    </submittedName>
</protein>
<reference evidence="1 2" key="1">
    <citation type="submission" date="2019-06" db="EMBL/GenBank/DDBJ databases">
        <title>Sequencing the genomes of 1000 actinobacteria strains.</title>
        <authorList>
            <person name="Klenk H.-P."/>
        </authorList>
    </citation>
    <scope>NUCLEOTIDE SEQUENCE [LARGE SCALE GENOMIC DNA]</scope>
    <source>
        <strain evidence="1 2">DSM 44826</strain>
    </source>
</reference>
<organism evidence="1 2">
    <name type="scientific">Kitasatospora viridis</name>
    <dbReference type="NCBI Taxonomy" id="281105"/>
    <lineage>
        <taxon>Bacteria</taxon>
        <taxon>Bacillati</taxon>
        <taxon>Actinomycetota</taxon>
        <taxon>Actinomycetes</taxon>
        <taxon>Kitasatosporales</taxon>
        <taxon>Streptomycetaceae</taxon>
        <taxon>Kitasatospora</taxon>
    </lineage>
</organism>
<name>A0A561TTS2_9ACTN</name>
<evidence type="ECO:0000313" key="1">
    <source>
        <dbReference type="EMBL" id="TWF90519.1"/>
    </source>
</evidence>
<gene>
    <name evidence="1" type="ORF">FHX73_13566</name>
</gene>
<dbReference type="RefSeq" id="WP_145909712.1">
    <property type="nucleotide sequence ID" value="NZ_BAAAMZ010000001.1"/>
</dbReference>
<evidence type="ECO:0000313" key="2">
    <source>
        <dbReference type="Proteomes" id="UP000317940"/>
    </source>
</evidence>
<dbReference type="OrthoDB" id="5295961at2"/>